<proteinExistence type="predicted"/>
<keyword evidence="3 8" id="KW-0418">Kinase</keyword>
<keyword evidence="1" id="KW-0808">Transferase</keyword>
<feature type="compositionally biased region" description="Low complexity" evidence="6">
    <location>
        <begin position="357"/>
        <end position="366"/>
    </location>
</feature>
<comment type="caution">
    <text evidence="8">The sequence shown here is derived from an EMBL/GenBank/DDBJ whole genome shotgun (WGS) entry which is preliminary data.</text>
</comment>
<dbReference type="PROSITE" id="PS00109">
    <property type="entry name" value="PROTEIN_KINASE_TYR"/>
    <property type="match status" value="1"/>
</dbReference>
<evidence type="ECO:0000256" key="6">
    <source>
        <dbReference type="SAM" id="MobiDB-lite"/>
    </source>
</evidence>
<evidence type="ECO:0000256" key="3">
    <source>
        <dbReference type="ARBA" id="ARBA00022777"/>
    </source>
</evidence>
<dbReference type="RefSeq" id="WP_394416874.1">
    <property type="nucleotide sequence ID" value="NZ_JBIGIC010000018.1"/>
</dbReference>
<feature type="compositionally biased region" description="Low complexity" evidence="6">
    <location>
        <begin position="23"/>
        <end position="39"/>
    </location>
</feature>
<dbReference type="Pfam" id="PF00069">
    <property type="entry name" value="Pkinase"/>
    <property type="match status" value="1"/>
</dbReference>
<dbReference type="Proteomes" id="UP001606134">
    <property type="component" value="Unassembled WGS sequence"/>
</dbReference>
<feature type="compositionally biased region" description="Low complexity" evidence="6">
    <location>
        <begin position="451"/>
        <end position="460"/>
    </location>
</feature>
<name>A0ABW7HJM4_9BURK</name>
<evidence type="ECO:0000256" key="2">
    <source>
        <dbReference type="ARBA" id="ARBA00022741"/>
    </source>
</evidence>
<dbReference type="InterPro" id="IPR011009">
    <property type="entry name" value="Kinase-like_dom_sf"/>
</dbReference>
<protein>
    <submittedName>
        <fullName evidence="8">Protein kinase</fullName>
    </submittedName>
</protein>
<feature type="region of interest" description="Disordered" evidence="6">
    <location>
        <begin position="1"/>
        <end position="41"/>
    </location>
</feature>
<dbReference type="InterPro" id="IPR008266">
    <property type="entry name" value="Tyr_kinase_AS"/>
</dbReference>
<accession>A0ABW7HJM4</accession>
<dbReference type="PROSITE" id="PS50011">
    <property type="entry name" value="PROTEIN_KINASE_DOM"/>
    <property type="match status" value="1"/>
</dbReference>
<dbReference type="PANTHER" id="PTHR43289:SF34">
    <property type="entry name" value="SERINE_THREONINE-PROTEIN KINASE YBDM-RELATED"/>
    <property type="match status" value="1"/>
</dbReference>
<dbReference type="InterPro" id="IPR017441">
    <property type="entry name" value="Protein_kinase_ATP_BS"/>
</dbReference>
<dbReference type="InterPro" id="IPR020635">
    <property type="entry name" value="Tyr_kinase_cat_dom"/>
</dbReference>
<keyword evidence="2 5" id="KW-0547">Nucleotide-binding</keyword>
<evidence type="ECO:0000313" key="9">
    <source>
        <dbReference type="Proteomes" id="UP001606134"/>
    </source>
</evidence>
<dbReference type="PANTHER" id="PTHR43289">
    <property type="entry name" value="MITOGEN-ACTIVATED PROTEIN KINASE KINASE KINASE 20-RELATED"/>
    <property type="match status" value="1"/>
</dbReference>
<feature type="region of interest" description="Disordered" evidence="6">
    <location>
        <begin position="429"/>
        <end position="460"/>
    </location>
</feature>
<dbReference type="InterPro" id="IPR025493">
    <property type="entry name" value="DUF4384"/>
</dbReference>
<feature type="domain" description="Protein kinase" evidence="7">
    <location>
        <begin position="53"/>
        <end position="338"/>
    </location>
</feature>
<keyword evidence="9" id="KW-1185">Reference proteome</keyword>
<feature type="compositionally biased region" description="Low complexity" evidence="6">
    <location>
        <begin position="384"/>
        <end position="399"/>
    </location>
</feature>
<evidence type="ECO:0000256" key="1">
    <source>
        <dbReference type="ARBA" id="ARBA00022679"/>
    </source>
</evidence>
<dbReference type="EMBL" id="JBIGIC010000018">
    <property type="protein sequence ID" value="MFG6490121.1"/>
    <property type="molecule type" value="Genomic_DNA"/>
</dbReference>
<dbReference type="GO" id="GO:0016301">
    <property type="term" value="F:kinase activity"/>
    <property type="evidence" value="ECO:0007669"/>
    <property type="project" value="UniProtKB-KW"/>
</dbReference>
<evidence type="ECO:0000313" key="8">
    <source>
        <dbReference type="EMBL" id="MFG6490121.1"/>
    </source>
</evidence>
<dbReference type="CDD" id="cd14014">
    <property type="entry name" value="STKc_PknB_like"/>
    <property type="match status" value="1"/>
</dbReference>
<dbReference type="Gene3D" id="1.10.510.10">
    <property type="entry name" value="Transferase(Phosphotransferase) domain 1"/>
    <property type="match status" value="1"/>
</dbReference>
<keyword evidence="4 5" id="KW-0067">ATP-binding</keyword>
<evidence type="ECO:0000256" key="5">
    <source>
        <dbReference type="PROSITE-ProRule" id="PRU10141"/>
    </source>
</evidence>
<reference evidence="8 9" key="1">
    <citation type="submission" date="2024-08" db="EMBL/GenBank/DDBJ databases">
        <authorList>
            <person name="Lu H."/>
        </authorList>
    </citation>
    <scope>NUCLEOTIDE SEQUENCE [LARGE SCALE GENOMIC DNA]</scope>
    <source>
        <strain evidence="8 9">BYS78W</strain>
    </source>
</reference>
<feature type="binding site" evidence="5">
    <location>
        <position position="82"/>
    </location>
    <ligand>
        <name>ATP</name>
        <dbReference type="ChEBI" id="CHEBI:30616"/>
    </ligand>
</feature>
<gene>
    <name evidence="8" type="ORF">ACG04R_25840</name>
</gene>
<organism evidence="8 9">
    <name type="scientific">Pelomonas candidula</name>
    <dbReference type="NCBI Taxonomy" id="3299025"/>
    <lineage>
        <taxon>Bacteria</taxon>
        <taxon>Pseudomonadati</taxon>
        <taxon>Pseudomonadota</taxon>
        <taxon>Betaproteobacteria</taxon>
        <taxon>Burkholderiales</taxon>
        <taxon>Sphaerotilaceae</taxon>
        <taxon>Roseateles</taxon>
    </lineage>
</organism>
<feature type="region of interest" description="Disordered" evidence="6">
    <location>
        <begin position="334"/>
        <end position="400"/>
    </location>
</feature>
<sequence>MTANDDDLPTQIQPSPAPFNKTQQVAAPTPQPSSAAAMSDGNSLPVGTRLAEFELTRTLGEGGFGIVYLALDHSLQRKVALKEYMPSQLASRGAGTSVSVKAERYRDTFEAGLKSFINEARLLAQFDHPALVKVYRFWEANGTAYMVMPFYEGQTLKDTLKALPGPPDEAWLRGLLSPLSEALKVIHGEQCFHRDIAPDNIILLGGLHTRPLLLDFGAARRVISDMTQALTVILKPGYAPLEQYAEVPHMKQGPWTDIYALAAVVYFAITRRTPPPSVGRMMGDTYQPLRQLVAGQYSDSFLHAIDRALSVKPEDRPQSIAELIAELDRPAPAAHATLPDDFGQDDDKTIIRPVRPPVAGAPVADPLAGFGNAAPAPTGTVSTPRAAATPSPAPLAEPAKVSSRTPLYAGLGALGLVAVGVVAYLSLTSTPPRRNAPETAPPITASPPAPSASVAETPVAAAPVQAPAPAAVTSIDPNTDFERILAGQSAGFKVELAAKKTQLRIGHDRLAFTLRSERDGYYHVLALGPDGTLIQLMPNTVLTQHRIKAGQTLTLPGPAMPLDVSPPAGAEQLFVVVSATPRDLTGLKIGVDSGLTELAVGTTAATMLGEQAGRQPAYLGRAVCAGGGDCSQDYGAAKLVFDIVQ</sequence>
<dbReference type="InterPro" id="IPR000719">
    <property type="entry name" value="Prot_kinase_dom"/>
</dbReference>
<dbReference type="Pfam" id="PF14326">
    <property type="entry name" value="DUF4384"/>
    <property type="match status" value="1"/>
</dbReference>
<evidence type="ECO:0000256" key="4">
    <source>
        <dbReference type="ARBA" id="ARBA00022840"/>
    </source>
</evidence>
<evidence type="ECO:0000259" key="7">
    <source>
        <dbReference type="PROSITE" id="PS50011"/>
    </source>
</evidence>
<dbReference type="SMART" id="SM00219">
    <property type="entry name" value="TyrKc"/>
    <property type="match status" value="1"/>
</dbReference>
<dbReference type="PROSITE" id="PS00107">
    <property type="entry name" value="PROTEIN_KINASE_ATP"/>
    <property type="match status" value="1"/>
</dbReference>
<dbReference type="SUPFAM" id="SSF56112">
    <property type="entry name" value="Protein kinase-like (PK-like)"/>
    <property type="match status" value="1"/>
</dbReference>